<dbReference type="Pfam" id="PF01641">
    <property type="entry name" value="SelR"/>
    <property type="match status" value="1"/>
</dbReference>
<keyword evidence="3" id="KW-0479">Metal-binding</keyword>
<keyword evidence="5 8" id="KW-0560">Oxidoreductase</keyword>
<dbReference type="InterPro" id="IPR002579">
    <property type="entry name" value="Met_Sox_Rdtase_MsrB_dom"/>
</dbReference>
<dbReference type="SUPFAM" id="SSF51316">
    <property type="entry name" value="Mss4-like"/>
    <property type="match status" value="1"/>
</dbReference>
<evidence type="ECO:0000313" key="9">
    <source>
        <dbReference type="Proteomes" id="UP000230852"/>
    </source>
</evidence>
<proteinExistence type="predicted"/>
<protein>
    <recommendedName>
        <fullName evidence="2">peptide-methionine (R)-S-oxide reductase</fullName>
        <ecNumber evidence="2">1.8.4.12</ecNumber>
    </recommendedName>
</protein>
<evidence type="ECO:0000256" key="1">
    <source>
        <dbReference type="ARBA" id="ARBA00001947"/>
    </source>
</evidence>
<dbReference type="AlphaFoldDB" id="A0A2H0TYN1"/>
<comment type="cofactor">
    <cofactor evidence="1">
        <name>Zn(2+)</name>
        <dbReference type="ChEBI" id="CHEBI:29105"/>
    </cofactor>
</comment>
<keyword evidence="4" id="KW-0862">Zinc</keyword>
<evidence type="ECO:0000256" key="2">
    <source>
        <dbReference type="ARBA" id="ARBA00012499"/>
    </source>
</evidence>
<dbReference type="GO" id="GO:0006979">
    <property type="term" value="P:response to oxidative stress"/>
    <property type="evidence" value="ECO:0007669"/>
    <property type="project" value="InterPro"/>
</dbReference>
<accession>A0A2H0TYN1</accession>
<name>A0A2H0TYN1_9BACT</name>
<sequence>PDVDGLRTEIQCANCATHLGHVFEGEGMTPKNMRHCVNSLSLEFEKE</sequence>
<dbReference type="GO" id="GO:0033743">
    <property type="term" value="F:peptide-methionine (R)-S-oxide reductase activity"/>
    <property type="evidence" value="ECO:0007669"/>
    <property type="project" value="UniProtKB-EC"/>
</dbReference>
<reference evidence="9" key="1">
    <citation type="submission" date="2017-09" db="EMBL/GenBank/DDBJ databases">
        <title>Depth-based differentiation of microbial function through sediment-hosted aquifers and enrichment of novel symbionts in the deep terrestrial subsurface.</title>
        <authorList>
            <person name="Probst A.J."/>
            <person name="Ladd B."/>
            <person name="Jarett J.K."/>
            <person name="Geller-Mcgrath D.E."/>
            <person name="Sieber C.M.K."/>
            <person name="Emerson J.B."/>
            <person name="Anantharaman K."/>
            <person name="Thomas B.C."/>
            <person name="Malmstrom R."/>
            <person name="Stieglmeier M."/>
            <person name="Klingl A."/>
            <person name="Woyke T."/>
            <person name="Ryan C.M."/>
            <person name="Banfield J.F."/>
        </authorList>
    </citation>
    <scope>NUCLEOTIDE SEQUENCE [LARGE SCALE GENOMIC DNA]</scope>
</reference>
<dbReference type="PANTHER" id="PTHR46081">
    <property type="entry name" value="PEPTIDE METHIONINE SULFOXIDE REDUCTASE 2"/>
    <property type="match status" value="1"/>
</dbReference>
<dbReference type="GO" id="GO:0030091">
    <property type="term" value="P:protein repair"/>
    <property type="evidence" value="ECO:0007669"/>
    <property type="project" value="InterPro"/>
</dbReference>
<dbReference type="PROSITE" id="PS51790">
    <property type="entry name" value="MSRB"/>
    <property type="match status" value="1"/>
</dbReference>
<dbReference type="InterPro" id="IPR028427">
    <property type="entry name" value="Met_Sox_Rdtase_MsrB"/>
</dbReference>
<comment type="catalytic activity">
    <reaction evidence="6">
        <text>L-methionyl-[protein] + [thioredoxin]-disulfide + H2O = L-methionyl-(R)-S-oxide-[protein] + [thioredoxin]-dithiol</text>
        <dbReference type="Rhea" id="RHEA:24164"/>
        <dbReference type="Rhea" id="RHEA-COMP:10698"/>
        <dbReference type="Rhea" id="RHEA-COMP:10700"/>
        <dbReference type="Rhea" id="RHEA-COMP:12313"/>
        <dbReference type="Rhea" id="RHEA-COMP:12314"/>
        <dbReference type="ChEBI" id="CHEBI:15377"/>
        <dbReference type="ChEBI" id="CHEBI:16044"/>
        <dbReference type="ChEBI" id="CHEBI:29950"/>
        <dbReference type="ChEBI" id="CHEBI:45764"/>
        <dbReference type="ChEBI" id="CHEBI:50058"/>
        <dbReference type="EC" id="1.8.4.12"/>
    </reaction>
</comment>
<evidence type="ECO:0000256" key="5">
    <source>
        <dbReference type="ARBA" id="ARBA00023002"/>
    </source>
</evidence>
<feature type="non-terminal residue" evidence="8">
    <location>
        <position position="1"/>
    </location>
</feature>
<evidence type="ECO:0000256" key="3">
    <source>
        <dbReference type="ARBA" id="ARBA00022723"/>
    </source>
</evidence>
<dbReference type="Proteomes" id="UP000230852">
    <property type="component" value="Unassembled WGS sequence"/>
</dbReference>
<gene>
    <name evidence="8" type="ORF">COU28_02130</name>
</gene>
<dbReference type="EMBL" id="PFBU01000042">
    <property type="protein sequence ID" value="PIR78324.1"/>
    <property type="molecule type" value="Genomic_DNA"/>
</dbReference>
<evidence type="ECO:0000256" key="4">
    <source>
        <dbReference type="ARBA" id="ARBA00022833"/>
    </source>
</evidence>
<feature type="domain" description="MsrB" evidence="7">
    <location>
        <begin position="1"/>
        <end position="47"/>
    </location>
</feature>
<comment type="caution">
    <text evidence="8">The sequence shown here is derived from an EMBL/GenBank/DDBJ whole genome shotgun (WGS) entry which is preliminary data.</text>
</comment>
<dbReference type="GO" id="GO:0046872">
    <property type="term" value="F:metal ion binding"/>
    <property type="evidence" value="ECO:0007669"/>
    <property type="project" value="UniProtKB-KW"/>
</dbReference>
<evidence type="ECO:0000256" key="6">
    <source>
        <dbReference type="ARBA" id="ARBA00048488"/>
    </source>
</evidence>
<dbReference type="EC" id="1.8.4.12" evidence="2"/>
<dbReference type="Gene3D" id="2.170.150.20">
    <property type="entry name" value="Peptide methionine sulfoxide reductase"/>
    <property type="match status" value="1"/>
</dbReference>
<organism evidence="8 9">
    <name type="scientific">Candidatus Magasanikbacteria bacterium CG10_big_fil_rev_8_21_14_0_10_36_16</name>
    <dbReference type="NCBI Taxonomy" id="1974645"/>
    <lineage>
        <taxon>Bacteria</taxon>
        <taxon>Candidatus Magasanikiibacteriota</taxon>
    </lineage>
</organism>
<evidence type="ECO:0000313" key="8">
    <source>
        <dbReference type="EMBL" id="PIR78324.1"/>
    </source>
</evidence>
<evidence type="ECO:0000259" key="7">
    <source>
        <dbReference type="PROSITE" id="PS51790"/>
    </source>
</evidence>
<dbReference type="InterPro" id="IPR011057">
    <property type="entry name" value="Mss4-like_sf"/>
</dbReference>
<dbReference type="PANTHER" id="PTHR46081:SF8">
    <property type="entry name" value="PEPTIDE METHIONINE SULFOXIDE REDUCTASE 2"/>
    <property type="match status" value="1"/>
</dbReference>